<evidence type="ECO:0000256" key="5">
    <source>
        <dbReference type="ARBA" id="ARBA00022519"/>
    </source>
</evidence>
<dbReference type="InterPro" id="IPR038072">
    <property type="entry name" value="GspK_central_sf"/>
</dbReference>
<dbReference type="Gene3D" id="1.10.40.60">
    <property type="entry name" value="EpsJ-like"/>
    <property type="match status" value="1"/>
</dbReference>
<dbReference type="Pfam" id="PF21687">
    <property type="entry name" value="T2SSK_1st"/>
    <property type="match status" value="1"/>
</dbReference>
<evidence type="ECO:0000256" key="3">
    <source>
        <dbReference type="ARBA" id="ARBA00022448"/>
    </source>
</evidence>
<dbReference type="EMBL" id="LDJH01000031">
    <property type="protein sequence ID" value="KRG54583.1"/>
    <property type="molecule type" value="Genomic_DNA"/>
</dbReference>
<accession>A0A0R0BL57</accession>
<keyword evidence="9" id="KW-0472">Membrane</keyword>
<comment type="similarity">
    <text evidence="2">Belongs to the GSP K family.</text>
</comment>
<dbReference type="Proteomes" id="UP000051254">
    <property type="component" value="Unassembled WGS sequence"/>
</dbReference>
<keyword evidence="13" id="KW-1185">Reference proteome</keyword>
<dbReference type="GO" id="GO:0005886">
    <property type="term" value="C:plasma membrane"/>
    <property type="evidence" value="ECO:0007669"/>
    <property type="project" value="UniProtKB-SubCell"/>
</dbReference>
<dbReference type="SUPFAM" id="SSF158544">
    <property type="entry name" value="GspK insert domain-like"/>
    <property type="match status" value="1"/>
</dbReference>
<keyword evidence="6" id="KW-0812">Transmembrane</keyword>
<dbReference type="STRING" id="266128.ABB25_13735"/>
<dbReference type="EMBL" id="JACIUV010000001">
    <property type="protein sequence ID" value="MBB1115589.1"/>
    <property type="molecule type" value="Genomic_DNA"/>
</dbReference>
<evidence type="ECO:0000256" key="9">
    <source>
        <dbReference type="ARBA" id="ARBA00023136"/>
    </source>
</evidence>
<evidence type="ECO:0000256" key="6">
    <source>
        <dbReference type="ARBA" id="ARBA00022692"/>
    </source>
</evidence>
<dbReference type="InterPro" id="IPR049031">
    <property type="entry name" value="T2SSK_SAM-like_1st"/>
</dbReference>
<evidence type="ECO:0000256" key="7">
    <source>
        <dbReference type="ARBA" id="ARBA00022927"/>
    </source>
</evidence>
<keyword evidence="5" id="KW-0997">Cell inner membrane</keyword>
<evidence type="ECO:0000256" key="2">
    <source>
        <dbReference type="ARBA" id="ARBA00007246"/>
    </source>
</evidence>
<organism evidence="11 13">
    <name type="scientific">Stenotrophomonas koreensis</name>
    <dbReference type="NCBI Taxonomy" id="266128"/>
    <lineage>
        <taxon>Bacteria</taxon>
        <taxon>Pseudomonadati</taxon>
        <taxon>Pseudomonadota</taxon>
        <taxon>Gammaproteobacteria</taxon>
        <taxon>Lysobacterales</taxon>
        <taxon>Lysobacteraceae</taxon>
        <taxon>Stenotrophomonas</taxon>
    </lineage>
</organism>
<reference evidence="12 14" key="2">
    <citation type="submission" date="2020-08" db="EMBL/GenBank/DDBJ databases">
        <title>Stenotrophomonas sp. W1S232.</title>
        <authorList>
            <person name="Deng Y."/>
        </authorList>
    </citation>
    <scope>NUCLEOTIDE SEQUENCE [LARGE SCALE GENOMIC DNA]</scope>
    <source>
        <strain evidence="12 14">W1S232</strain>
    </source>
</reference>
<dbReference type="AlphaFoldDB" id="A0A0R0BL57"/>
<keyword evidence="8" id="KW-1133">Transmembrane helix</keyword>
<dbReference type="Proteomes" id="UP000550609">
    <property type="component" value="Unassembled WGS sequence"/>
</dbReference>
<evidence type="ECO:0000256" key="4">
    <source>
        <dbReference type="ARBA" id="ARBA00022475"/>
    </source>
</evidence>
<accession>A0A7W3UXE0</accession>
<evidence type="ECO:0000313" key="11">
    <source>
        <dbReference type="EMBL" id="KRG54583.1"/>
    </source>
</evidence>
<keyword evidence="7" id="KW-0653">Protein transport</keyword>
<dbReference type="PANTHER" id="PTHR38831">
    <property type="entry name" value="TYPE II SECRETION SYSTEM PROTEIN K"/>
    <property type="match status" value="1"/>
</dbReference>
<dbReference type="RefSeq" id="WP_057667723.1">
    <property type="nucleotide sequence ID" value="NZ_JACIUV010000001.1"/>
</dbReference>
<proteinExistence type="inferred from homology"/>
<evidence type="ECO:0000313" key="12">
    <source>
        <dbReference type="EMBL" id="MBB1115589.1"/>
    </source>
</evidence>
<evidence type="ECO:0000256" key="1">
    <source>
        <dbReference type="ARBA" id="ARBA00004533"/>
    </source>
</evidence>
<dbReference type="PATRIC" id="fig|266128.3.peg.1877"/>
<reference evidence="11 13" key="1">
    <citation type="submission" date="2015-05" db="EMBL/GenBank/DDBJ databases">
        <title>Genome sequencing and analysis of members of genus Stenotrophomonas.</title>
        <authorList>
            <person name="Patil P.P."/>
            <person name="Midha S."/>
            <person name="Patil P.B."/>
        </authorList>
    </citation>
    <scope>NUCLEOTIDE SEQUENCE [LARGE SCALE GENOMIC DNA]</scope>
    <source>
        <strain evidence="11 13">DSM 17805</strain>
    </source>
</reference>
<evidence type="ECO:0000259" key="10">
    <source>
        <dbReference type="Pfam" id="PF21687"/>
    </source>
</evidence>
<dbReference type="InterPro" id="IPR005628">
    <property type="entry name" value="GspK"/>
</dbReference>
<keyword evidence="3" id="KW-0813">Transport</keyword>
<keyword evidence="4" id="KW-1003">Cell membrane</keyword>
<feature type="domain" description="T2SS protein K first SAM-like" evidence="10">
    <location>
        <begin position="95"/>
        <end position="193"/>
    </location>
</feature>
<dbReference type="OrthoDB" id="9181871at2"/>
<dbReference type="PANTHER" id="PTHR38831:SF2">
    <property type="entry name" value="TYPE II SECRETION SYSTEM PROTEIN K"/>
    <property type="match status" value="1"/>
</dbReference>
<gene>
    <name evidence="11" type="ORF">ABB25_13735</name>
    <name evidence="12" type="ORF">H4O09_00720</name>
</gene>
<name>A0A0R0BL57_9GAMM</name>
<comment type="caution">
    <text evidence="11">The sequence shown here is derived from an EMBL/GenBank/DDBJ whole genome shotgun (WGS) entry which is preliminary data.</text>
</comment>
<evidence type="ECO:0000313" key="14">
    <source>
        <dbReference type="Proteomes" id="UP000550609"/>
    </source>
</evidence>
<dbReference type="GO" id="GO:0009306">
    <property type="term" value="P:protein secretion"/>
    <property type="evidence" value="ECO:0007669"/>
    <property type="project" value="InterPro"/>
</dbReference>
<comment type="subcellular location">
    <subcellularLocation>
        <location evidence="1">Cell inner membrane</location>
    </subcellularLocation>
</comment>
<evidence type="ECO:0000313" key="13">
    <source>
        <dbReference type="Proteomes" id="UP000051254"/>
    </source>
</evidence>
<evidence type="ECO:0000256" key="8">
    <source>
        <dbReference type="ARBA" id="ARBA00022989"/>
    </source>
</evidence>
<protein>
    <submittedName>
        <fullName evidence="12">General secretion pathway protein GspK</fullName>
    </submittedName>
</protein>
<sequence>MSRPAMRGAALVLVLWLIVLMASVIGAFALTARVEQLQTHVGVDALRGSQLAQAGLEYALYRQAQPAQPGQPAWISDGRSYPWQFGGAQLQLSLLSESAKVDINQADAGLLAALMQQLGAEPQQAQRLAAAIVDWRDSDELPQPLGAEKADYAAAGLPYGPSNDAFASLEELRRVLAMPAPLFQAMRPHLTLWTQRSQPEPMLASDVVLRAMGIDPVLQHSKRQALLASGNALASAGDTFSIQSRVQLADDRSVVVDAVVRLGGSDTAAAAYTVLHWQQGMGTQ</sequence>